<dbReference type="AlphaFoldDB" id="A0A5C0XU33"/>
<evidence type="ECO:0000313" key="4">
    <source>
        <dbReference type="Proteomes" id="UP000324354"/>
    </source>
</evidence>
<dbReference type="InterPro" id="IPR000979">
    <property type="entry name" value="Phosphodiesterase_MJ0936/Vps29"/>
</dbReference>
<dbReference type="GO" id="GO:0046872">
    <property type="term" value="F:metal ion binding"/>
    <property type="evidence" value="ECO:0007669"/>
    <property type="project" value="UniProtKB-KW"/>
</dbReference>
<dbReference type="Proteomes" id="UP000324354">
    <property type="component" value="Chromosome"/>
</dbReference>
<dbReference type="NCBIfam" id="TIGR00040">
    <property type="entry name" value="yfcE"/>
    <property type="match status" value="1"/>
</dbReference>
<evidence type="ECO:0000256" key="1">
    <source>
        <dbReference type="RuleBase" id="RU362039"/>
    </source>
</evidence>
<dbReference type="PANTHER" id="PTHR11124">
    <property type="entry name" value="VACUOLAR SORTING PROTEIN VPS29"/>
    <property type="match status" value="1"/>
</dbReference>
<dbReference type="GeneID" id="13300491"/>
<dbReference type="GeneID" id="41713610"/>
<comment type="similarity">
    <text evidence="1">Belongs to the metallophosphoesterase superfamily. YfcE family.</text>
</comment>
<accession>A0A5C0XU33</accession>
<sequence>MKVGVLSDTHIPKAYFPPQIFEFLKKRNVQYIIHAGDITSKEFLEKLEEVAPVIAVKGNMDRIDLPEEEKIEIGNFSILILHGHQFLSLNLDNLTYKALEEEVDILVFGHTHRPYYNVVRSYGREIILLNPGSPTLPRMSEPTFAILEVSNEDIDVHFYNVFSL</sequence>
<dbReference type="OrthoDB" id="19174at2157"/>
<dbReference type="Pfam" id="PF12850">
    <property type="entry name" value="Metallophos_2"/>
    <property type="match status" value="1"/>
</dbReference>
<dbReference type="InterPro" id="IPR029052">
    <property type="entry name" value="Metallo-depent_PP-like"/>
</dbReference>
<keyword evidence="1" id="KW-0479">Metal-binding</keyword>
<dbReference type="RefSeq" id="WP_011012933.1">
    <property type="nucleotide sequence ID" value="NC_003413.1"/>
</dbReference>
<dbReference type="EC" id="3.1.4.-" evidence="1"/>
<name>A0A5C0XU33_PYRFU</name>
<proteinExistence type="inferred from homology"/>
<dbReference type="EMBL" id="CP023154">
    <property type="protein sequence ID" value="QEK79394.1"/>
    <property type="molecule type" value="Genomic_DNA"/>
</dbReference>
<reference evidence="3 4" key="1">
    <citation type="submission" date="2017-08" db="EMBL/GenBank/DDBJ databases">
        <title>Resequencing and Reannotation of the genome of Pyrococcus furiosus type strain DSM3638.</title>
        <authorList>
            <person name="Reichelt R.M."/>
            <person name="Bunk B."/>
        </authorList>
    </citation>
    <scope>NUCLEOTIDE SEQUENCE [LARGE SCALE GENOMIC DNA]</scope>
    <source>
        <strain evidence="3 4">DSM 3638</strain>
    </source>
</reference>
<dbReference type="GO" id="GO:0016787">
    <property type="term" value="F:hydrolase activity"/>
    <property type="evidence" value="ECO:0007669"/>
    <property type="project" value="UniProtKB-UniRule"/>
</dbReference>
<dbReference type="SUPFAM" id="SSF56300">
    <property type="entry name" value="Metallo-dependent phosphatases"/>
    <property type="match status" value="1"/>
</dbReference>
<comment type="cofactor">
    <cofactor evidence="1">
        <name>a divalent metal cation</name>
        <dbReference type="ChEBI" id="CHEBI:60240"/>
    </cofactor>
</comment>
<protein>
    <recommendedName>
        <fullName evidence="1">Phosphoesterase</fullName>
        <ecNumber evidence="1">3.1.4.-</ecNumber>
    </recommendedName>
</protein>
<gene>
    <name evidence="3" type="ORF">PFDSM3638_09010</name>
</gene>
<dbReference type="InterPro" id="IPR024654">
    <property type="entry name" value="Calcineurin-like_PHP_lpxH"/>
</dbReference>
<dbReference type="Gene3D" id="3.60.21.10">
    <property type="match status" value="1"/>
</dbReference>
<feature type="domain" description="Calcineurin-like phosphoesterase" evidence="2">
    <location>
        <begin position="1"/>
        <end position="151"/>
    </location>
</feature>
<dbReference type="InterPro" id="IPR041802">
    <property type="entry name" value="MPP_YfcE"/>
</dbReference>
<evidence type="ECO:0000313" key="3">
    <source>
        <dbReference type="EMBL" id="QEK79394.1"/>
    </source>
</evidence>
<dbReference type="CDD" id="cd00841">
    <property type="entry name" value="MPP_YfcE"/>
    <property type="match status" value="1"/>
</dbReference>
<evidence type="ECO:0000259" key="2">
    <source>
        <dbReference type="Pfam" id="PF12850"/>
    </source>
</evidence>
<organism evidence="3 4">
    <name type="scientific">Pyrococcus furiosus (strain ATCC 43587 / DSM 3638 / JCM 8422 / Vc1)</name>
    <dbReference type="NCBI Taxonomy" id="186497"/>
    <lineage>
        <taxon>Archaea</taxon>
        <taxon>Methanobacteriati</taxon>
        <taxon>Methanobacteriota</taxon>
        <taxon>Thermococci</taxon>
        <taxon>Thermococcales</taxon>
        <taxon>Thermococcaceae</taxon>
        <taxon>Pyrococcus</taxon>
    </lineage>
</organism>